<dbReference type="InterPro" id="IPR003607">
    <property type="entry name" value="HD/PDEase_dom"/>
</dbReference>
<evidence type="ECO:0000313" key="2">
    <source>
        <dbReference type="EMBL" id="TWT78012.1"/>
    </source>
</evidence>
<dbReference type="Gene3D" id="1.10.3210.10">
    <property type="entry name" value="Hypothetical protein af1432"/>
    <property type="match status" value="1"/>
</dbReference>
<protein>
    <submittedName>
        <fullName evidence="2">HD domain protein</fullName>
    </submittedName>
</protein>
<dbReference type="SMART" id="SM00471">
    <property type="entry name" value="HDc"/>
    <property type="match status" value="1"/>
</dbReference>
<organism evidence="2 3">
    <name type="scientific">Posidoniimonas polymericola</name>
    <dbReference type="NCBI Taxonomy" id="2528002"/>
    <lineage>
        <taxon>Bacteria</taxon>
        <taxon>Pseudomonadati</taxon>
        <taxon>Planctomycetota</taxon>
        <taxon>Planctomycetia</taxon>
        <taxon>Pirellulales</taxon>
        <taxon>Lacipirellulaceae</taxon>
        <taxon>Posidoniimonas</taxon>
    </lineage>
</organism>
<dbReference type="GO" id="GO:0006203">
    <property type="term" value="P:dGTP catabolic process"/>
    <property type="evidence" value="ECO:0007669"/>
    <property type="project" value="TreeGrafter"/>
</dbReference>
<dbReference type="GO" id="GO:0008832">
    <property type="term" value="F:dGTPase activity"/>
    <property type="evidence" value="ECO:0007669"/>
    <property type="project" value="TreeGrafter"/>
</dbReference>
<evidence type="ECO:0000313" key="3">
    <source>
        <dbReference type="Proteomes" id="UP000318478"/>
    </source>
</evidence>
<reference evidence="2 3" key="1">
    <citation type="submission" date="2019-02" db="EMBL/GenBank/DDBJ databases">
        <title>Deep-cultivation of Planctomycetes and their phenomic and genomic characterization uncovers novel biology.</title>
        <authorList>
            <person name="Wiegand S."/>
            <person name="Jogler M."/>
            <person name="Boedeker C."/>
            <person name="Pinto D."/>
            <person name="Vollmers J."/>
            <person name="Rivas-Marin E."/>
            <person name="Kohn T."/>
            <person name="Peeters S.H."/>
            <person name="Heuer A."/>
            <person name="Rast P."/>
            <person name="Oberbeckmann S."/>
            <person name="Bunk B."/>
            <person name="Jeske O."/>
            <person name="Meyerdierks A."/>
            <person name="Storesund J.E."/>
            <person name="Kallscheuer N."/>
            <person name="Luecker S."/>
            <person name="Lage O.M."/>
            <person name="Pohl T."/>
            <person name="Merkel B.J."/>
            <person name="Hornburger P."/>
            <person name="Mueller R.-W."/>
            <person name="Bruemmer F."/>
            <person name="Labrenz M."/>
            <person name="Spormann A.M."/>
            <person name="Op Den Camp H."/>
            <person name="Overmann J."/>
            <person name="Amann R."/>
            <person name="Jetten M.S.M."/>
            <person name="Mascher T."/>
            <person name="Medema M.H."/>
            <person name="Devos D.P."/>
            <person name="Kaster A.-K."/>
            <person name="Ovreas L."/>
            <person name="Rohde M."/>
            <person name="Galperin M.Y."/>
            <person name="Jogler C."/>
        </authorList>
    </citation>
    <scope>NUCLEOTIDE SEQUENCE [LARGE SCALE GENOMIC DNA]</scope>
    <source>
        <strain evidence="2 3">Pla123a</strain>
    </source>
</reference>
<dbReference type="PANTHER" id="PTHR11373:SF4">
    <property type="entry name" value="DEOXYNUCLEOSIDE TRIPHOSPHATE TRIPHOSPHOHYDROLASE SAMHD1"/>
    <property type="match status" value="1"/>
</dbReference>
<dbReference type="RefSeq" id="WP_146586016.1">
    <property type="nucleotide sequence ID" value="NZ_SJPO01000003.1"/>
</dbReference>
<sequence>MKDFNRESLLHCPVHGYIPFTSKVPEGEVSERQLLDSPWLQRLRQIHQLQTAWWVYPSAEHTRFQHVVGAMHMASRAVDGLYPSLREVCKGDVPSRGYVECLARMAALLHDVGHGPFGHFFDAHFLKPHFGLNHETLGAHIIEHELGDLLRGVRQCPNTRIVESATLDPRQVCTLITRPKSHDADQHPRWLILLRSLFCGLYTVDNMDFVLRDAYMSGYSPRAYDLDRLLRYSFFSERGLTIHQKGINALLKFMQTKSELFRAVYFHRTVRAIDKTLEGLFRDSRELLFPGNPLEHLNDYRGFTEWSLLIDVSRWSRSDDDRTRELGERWDRLLERQVDWICVEDRNQTIREGESEQTSIFADETVLEQVLRSTLPLGVQDVPMQIDLPRHIYRPDALAATAGQNFQFNPATGKVYPLTDDQLFRQLPLAHRACRIYLKKDHTPEQASAVGAALDAIVGSRGEDDLTNM</sequence>
<dbReference type="Proteomes" id="UP000318478">
    <property type="component" value="Unassembled WGS sequence"/>
</dbReference>
<proteinExistence type="predicted"/>
<dbReference type="EMBL" id="SJPO01000003">
    <property type="protein sequence ID" value="TWT78012.1"/>
    <property type="molecule type" value="Genomic_DNA"/>
</dbReference>
<dbReference type="PANTHER" id="PTHR11373">
    <property type="entry name" value="DEOXYNUCLEOSIDE TRIPHOSPHATE TRIPHOSPHOHYDROLASE"/>
    <property type="match status" value="1"/>
</dbReference>
<dbReference type="OrthoDB" id="9803619at2"/>
<name>A0A5C5YSP5_9BACT</name>
<dbReference type="Pfam" id="PF01966">
    <property type="entry name" value="HD"/>
    <property type="match status" value="1"/>
</dbReference>
<keyword evidence="3" id="KW-1185">Reference proteome</keyword>
<dbReference type="InterPro" id="IPR050135">
    <property type="entry name" value="dGTPase-like"/>
</dbReference>
<dbReference type="AlphaFoldDB" id="A0A5C5YSP5"/>
<dbReference type="CDD" id="cd00077">
    <property type="entry name" value="HDc"/>
    <property type="match status" value="1"/>
</dbReference>
<feature type="domain" description="HD/PDEase" evidence="1">
    <location>
        <begin position="59"/>
        <end position="219"/>
    </location>
</feature>
<accession>A0A5C5YSP5</accession>
<comment type="caution">
    <text evidence="2">The sequence shown here is derived from an EMBL/GenBank/DDBJ whole genome shotgun (WGS) entry which is preliminary data.</text>
</comment>
<dbReference type="SUPFAM" id="SSF109604">
    <property type="entry name" value="HD-domain/PDEase-like"/>
    <property type="match status" value="1"/>
</dbReference>
<evidence type="ECO:0000259" key="1">
    <source>
        <dbReference type="SMART" id="SM00471"/>
    </source>
</evidence>
<dbReference type="InterPro" id="IPR006674">
    <property type="entry name" value="HD_domain"/>
</dbReference>
<gene>
    <name evidence="2" type="ORF">Pla123a_18120</name>
</gene>